<evidence type="ECO:0000256" key="4">
    <source>
        <dbReference type="ARBA" id="ARBA00023163"/>
    </source>
</evidence>
<dbReference type="FunFam" id="1.10.10.10:FF:000001">
    <property type="entry name" value="LysR family transcriptional regulator"/>
    <property type="match status" value="1"/>
</dbReference>
<dbReference type="InterPro" id="IPR036388">
    <property type="entry name" value="WH-like_DNA-bd_sf"/>
</dbReference>
<dbReference type="AlphaFoldDB" id="A0A3E2B418"/>
<keyword evidence="2" id="KW-0805">Transcription regulation</keyword>
<feature type="domain" description="HTH lysR-type" evidence="5">
    <location>
        <begin position="1"/>
        <end position="58"/>
    </location>
</feature>
<dbReference type="Pfam" id="PF03466">
    <property type="entry name" value="LysR_substrate"/>
    <property type="match status" value="1"/>
</dbReference>
<dbReference type="InterPro" id="IPR036390">
    <property type="entry name" value="WH_DNA-bd_sf"/>
</dbReference>
<gene>
    <name evidence="6" type="ORF">DV520_05950</name>
</gene>
<keyword evidence="7" id="KW-1185">Reference proteome</keyword>
<evidence type="ECO:0000256" key="3">
    <source>
        <dbReference type="ARBA" id="ARBA00023125"/>
    </source>
</evidence>
<dbReference type="Proteomes" id="UP000260649">
    <property type="component" value="Unassembled WGS sequence"/>
</dbReference>
<dbReference type="Gene3D" id="1.10.10.10">
    <property type="entry name" value="Winged helix-like DNA-binding domain superfamily/Winged helix DNA-binding domain"/>
    <property type="match status" value="1"/>
</dbReference>
<evidence type="ECO:0000313" key="7">
    <source>
        <dbReference type="Proteomes" id="UP000260649"/>
    </source>
</evidence>
<dbReference type="PANTHER" id="PTHR30126">
    <property type="entry name" value="HTH-TYPE TRANSCRIPTIONAL REGULATOR"/>
    <property type="match status" value="1"/>
</dbReference>
<sequence length="291" mass="33093">MLNKKIEYFVTLAECLSFTQAAAVHSVSQTAISQYIASLEGKLQVRLFNRNAHSVSLTDAGQFFYERVNFMLRYDKDTKKRLIAIAEQYRGHVKVGIGMYESRHTEDFFSRFLIAHPEIKVDIFQYPYGALTEKLKSGELDVILANVLCEHAFAKEDILSRPMFEAYNYLVADRAIAAKYPQGDAVSMLRGECLITNCEDTGPNSMDMLRQMLLREFGVVPERFAQTNSTNAQMLMVRARHGVAIVPDIVPEAQESNLVRIKMNMGDMTRYDMVRLAGNNNPSAQMLMEFE</sequence>
<dbReference type="Gene3D" id="3.40.190.10">
    <property type="entry name" value="Periplasmic binding protein-like II"/>
    <property type="match status" value="2"/>
</dbReference>
<dbReference type="SUPFAM" id="SSF46785">
    <property type="entry name" value="Winged helix' DNA-binding domain"/>
    <property type="match status" value="1"/>
</dbReference>
<evidence type="ECO:0000256" key="2">
    <source>
        <dbReference type="ARBA" id="ARBA00023015"/>
    </source>
</evidence>
<organism evidence="6 7">
    <name type="scientific">Evtepia gabavorous</name>
    <dbReference type="NCBI Taxonomy" id="2211183"/>
    <lineage>
        <taxon>Bacteria</taxon>
        <taxon>Bacillati</taxon>
        <taxon>Bacillota</taxon>
        <taxon>Clostridia</taxon>
        <taxon>Eubacteriales</taxon>
        <taxon>Evtepia</taxon>
    </lineage>
</organism>
<protein>
    <submittedName>
        <fullName evidence="6">LysR family transcriptional regulator</fullName>
    </submittedName>
</protein>
<dbReference type="GO" id="GO:0000976">
    <property type="term" value="F:transcription cis-regulatory region binding"/>
    <property type="evidence" value="ECO:0007669"/>
    <property type="project" value="TreeGrafter"/>
</dbReference>
<proteinExistence type="inferred from homology"/>
<evidence type="ECO:0000256" key="1">
    <source>
        <dbReference type="ARBA" id="ARBA00009437"/>
    </source>
</evidence>
<keyword evidence="4" id="KW-0804">Transcription</keyword>
<dbReference type="PRINTS" id="PR00039">
    <property type="entry name" value="HTHLYSR"/>
</dbReference>
<evidence type="ECO:0000313" key="6">
    <source>
        <dbReference type="EMBL" id="RFT06741.1"/>
    </source>
</evidence>
<name>A0A3E2B418_9FIRM</name>
<comment type="caution">
    <text evidence="6">The sequence shown here is derived from an EMBL/GenBank/DDBJ whole genome shotgun (WGS) entry which is preliminary data.</text>
</comment>
<keyword evidence="3" id="KW-0238">DNA-binding</keyword>
<dbReference type="PANTHER" id="PTHR30126:SF40">
    <property type="entry name" value="HTH-TYPE TRANSCRIPTIONAL REGULATOR GLTR"/>
    <property type="match status" value="1"/>
</dbReference>
<dbReference type="InterPro" id="IPR005119">
    <property type="entry name" value="LysR_subst-bd"/>
</dbReference>
<dbReference type="GO" id="GO:0003700">
    <property type="term" value="F:DNA-binding transcription factor activity"/>
    <property type="evidence" value="ECO:0007669"/>
    <property type="project" value="InterPro"/>
</dbReference>
<dbReference type="EMBL" id="QQRQ01000007">
    <property type="protein sequence ID" value="RFT06741.1"/>
    <property type="molecule type" value="Genomic_DNA"/>
</dbReference>
<dbReference type="CDD" id="cd05466">
    <property type="entry name" value="PBP2_LTTR_substrate"/>
    <property type="match status" value="1"/>
</dbReference>
<dbReference type="OrthoDB" id="108771at2"/>
<dbReference type="PROSITE" id="PS50931">
    <property type="entry name" value="HTH_LYSR"/>
    <property type="match status" value="1"/>
</dbReference>
<dbReference type="GeneID" id="97995277"/>
<reference evidence="6 7" key="1">
    <citation type="submission" date="2018-07" db="EMBL/GenBank/DDBJ databases">
        <title>GABA Modulating Bacteria of the Human Gut Microbiota.</title>
        <authorList>
            <person name="Strandwitz P."/>
            <person name="Kim K.H."/>
            <person name="Terekhova D."/>
            <person name="Liu J.K."/>
            <person name="Sharma A."/>
            <person name="Levering J."/>
            <person name="Mcdonald D."/>
            <person name="Dietrich D."/>
            <person name="Ramadhar T.R."/>
            <person name="Lekbua A."/>
            <person name="Mroue N."/>
            <person name="Liston C."/>
            <person name="Stewart E.J."/>
            <person name="Dubin M.J."/>
            <person name="Zengler K."/>
            <person name="Knight R."/>
            <person name="Gilbert J.A."/>
            <person name="Clardy J."/>
            <person name="Lewis K."/>
        </authorList>
    </citation>
    <scope>NUCLEOTIDE SEQUENCE [LARGE SCALE GENOMIC DNA]</scope>
    <source>
        <strain evidence="6 7">KLE1738</strain>
    </source>
</reference>
<dbReference type="InterPro" id="IPR000847">
    <property type="entry name" value="LysR_HTH_N"/>
</dbReference>
<comment type="similarity">
    <text evidence="1">Belongs to the LysR transcriptional regulatory family.</text>
</comment>
<evidence type="ECO:0000259" key="5">
    <source>
        <dbReference type="PROSITE" id="PS50931"/>
    </source>
</evidence>
<dbReference type="Pfam" id="PF00126">
    <property type="entry name" value="HTH_1"/>
    <property type="match status" value="1"/>
</dbReference>
<dbReference type="RefSeq" id="WP_021919183.1">
    <property type="nucleotide sequence ID" value="NZ_CAKXKJ010000002.1"/>
</dbReference>
<dbReference type="SUPFAM" id="SSF53850">
    <property type="entry name" value="Periplasmic binding protein-like II"/>
    <property type="match status" value="1"/>
</dbReference>
<accession>A0A3E2B418</accession>